<dbReference type="CDD" id="cd00537">
    <property type="entry name" value="MTHFR"/>
    <property type="match status" value="1"/>
</dbReference>
<dbReference type="GO" id="GO:0005829">
    <property type="term" value="C:cytosol"/>
    <property type="evidence" value="ECO:0007669"/>
    <property type="project" value="TreeGrafter"/>
</dbReference>
<dbReference type="GO" id="GO:0071949">
    <property type="term" value="F:FAD binding"/>
    <property type="evidence" value="ECO:0007669"/>
    <property type="project" value="TreeGrafter"/>
</dbReference>
<keyword evidence="4 9" id="KW-0285">Flavoprotein</keyword>
<dbReference type="Pfam" id="PF02219">
    <property type="entry name" value="MTHFR"/>
    <property type="match status" value="1"/>
</dbReference>
<dbReference type="InterPro" id="IPR003171">
    <property type="entry name" value="Mehydrof_redctse-like"/>
</dbReference>
<comment type="catalytic activity">
    <reaction evidence="8">
        <text>(6S)-5-methyl-5,6,7,8-tetrahydrofolate + NAD(+) = (6R)-5,10-methylene-5,6,7,8-tetrahydrofolate + NADH + H(+)</text>
        <dbReference type="Rhea" id="RHEA:19821"/>
        <dbReference type="ChEBI" id="CHEBI:15378"/>
        <dbReference type="ChEBI" id="CHEBI:15636"/>
        <dbReference type="ChEBI" id="CHEBI:18608"/>
        <dbReference type="ChEBI" id="CHEBI:57540"/>
        <dbReference type="ChEBI" id="CHEBI:57945"/>
        <dbReference type="EC" id="1.5.1.54"/>
    </reaction>
    <physiologicalReaction direction="right-to-left" evidence="8">
        <dbReference type="Rhea" id="RHEA:19823"/>
    </physiologicalReaction>
</comment>
<dbReference type="OrthoDB" id="9803687at2"/>
<dbReference type="PANTHER" id="PTHR45754:SF3">
    <property type="entry name" value="METHYLENETETRAHYDROFOLATE REDUCTASE (NADPH)"/>
    <property type="match status" value="1"/>
</dbReference>
<comment type="pathway">
    <text evidence="7">Amino-acid biosynthesis; L-methionine biosynthesis via de novo pathway.</text>
</comment>
<keyword evidence="5 9" id="KW-0274">FAD</keyword>
<evidence type="ECO:0000256" key="9">
    <source>
        <dbReference type="RuleBase" id="RU003862"/>
    </source>
</evidence>
<protein>
    <recommendedName>
        <fullName evidence="9">Methylenetetrahydrofolate reductase</fullName>
    </recommendedName>
</protein>
<evidence type="ECO:0000256" key="8">
    <source>
        <dbReference type="ARBA" id="ARBA00048628"/>
    </source>
</evidence>
<accession>A0A238YCF0</accession>
<dbReference type="EMBL" id="FZOB01000003">
    <property type="protein sequence ID" value="SNR68478.1"/>
    <property type="molecule type" value="Genomic_DNA"/>
</dbReference>
<keyword evidence="11" id="KW-1185">Reference proteome</keyword>
<dbReference type="Proteomes" id="UP000198405">
    <property type="component" value="Unassembled WGS sequence"/>
</dbReference>
<reference evidence="11" key="1">
    <citation type="submission" date="2017-06" db="EMBL/GenBank/DDBJ databases">
        <authorList>
            <person name="Varghese N."/>
            <person name="Submissions S."/>
        </authorList>
    </citation>
    <scope>NUCLEOTIDE SEQUENCE [LARGE SCALE GENOMIC DNA]</scope>
    <source>
        <strain evidence="11">DSM 15668</strain>
    </source>
</reference>
<dbReference type="GO" id="GO:0106312">
    <property type="term" value="F:methylenetetrahydrofolate reductase (NADH) activity"/>
    <property type="evidence" value="ECO:0007669"/>
    <property type="project" value="UniProtKB-EC"/>
</dbReference>
<evidence type="ECO:0000256" key="4">
    <source>
        <dbReference type="ARBA" id="ARBA00022630"/>
    </source>
</evidence>
<sequence>MKFSEKLKNGKFIITAEVAPPRGTDPEKILKGIKPLKGYIDAFNVTDNQRSMVRASAVAMSKILLDRGFEPICQFTARDRNKIALQSDLLGAYMLGIRNISIMTGDFTTLGDEKRAKPVFDVDSLQMLKMVKTLQEGFLINGKELNGKPEFTVGAVFNPFAGPENLQIAKLKKKVELGAKFIQTQPVYDIKTAKRTHEIIEETGAVPIIGLLPIKSLKMANFIRKLNPESVPAPFIEKLEKVKDPYTYGWEYTLELAHAIAEFGKGIHFMLVGKTQELAKFIDYLKNDSPYNHKF</sequence>
<dbReference type="SUPFAM" id="SSF51730">
    <property type="entry name" value="FAD-linked oxidoreductase"/>
    <property type="match status" value="1"/>
</dbReference>
<organism evidence="10 11">
    <name type="scientific">Desulfurobacterium atlanticum</name>
    <dbReference type="NCBI Taxonomy" id="240169"/>
    <lineage>
        <taxon>Bacteria</taxon>
        <taxon>Pseudomonadati</taxon>
        <taxon>Aquificota</taxon>
        <taxon>Aquificia</taxon>
        <taxon>Desulfurobacteriales</taxon>
        <taxon>Desulfurobacteriaceae</taxon>
        <taxon>Desulfurobacterium</taxon>
    </lineage>
</organism>
<proteinExistence type="inferred from homology"/>
<evidence type="ECO:0000256" key="3">
    <source>
        <dbReference type="ARBA" id="ARBA00006743"/>
    </source>
</evidence>
<dbReference type="AlphaFoldDB" id="A0A238YCF0"/>
<dbReference type="PANTHER" id="PTHR45754">
    <property type="entry name" value="METHYLENETETRAHYDROFOLATE REDUCTASE"/>
    <property type="match status" value="1"/>
</dbReference>
<dbReference type="InterPro" id="IPR029041">
    <property type="entry name" value="FAD-linked_oxidoreductase-like"/>
</dbReference>
<dbReference type="GO" id="GO:0009086">
    <property type="term" value="P:methionine biosynthetic process"/>
    <property type="evidence" value="ECO:0007669"/>
    <property type="project" value="TreeGrafter"/>
</dbReference>
<comment type="similarity">
    <text evidence="3 9">Belongs to the methylenetetrahydrofolate reductase family.</text>
</comment>
<dbReference type="UniPathway" id="UPA00193"/>
<name>A0A238YCF0_9BACT</name>
<dbReference type="RefSeq" id="WP_089322573.1">
    <property type="nucleotide sequence ID" value="NZ_FZOB01000003.1"/>
</dbReference>
<evidence type="ECO:0000256" key="7">
    <source>
        <dbReference type="ARBA" id="ARBA00034478"/>
    </source>
</evidence>
<evidence type="ECO:0000256" key="6">
    <source>
        <dbReference type="ARBA" id="ARBA00023002"/>
    </source>
</evidence>
<dbReference type="Gene3D" id="3.20.20.220">
    <property type="match status" value="1"/>
</dbReference>
<keyword evidence="6 9" id="KW-0560">Oxidoreductase</keyword>
<evidence type="ECO:0000313" key="11">
    <source>
        <dbReference type="Proteomes" id="UP000198405"/>
    </source>
</evidence>
<gene>
    <name evidence="10" type="ORF">SAMN06265340_10319</name>
</gene>
<evidence type="ECO:0000256" key="2">
    <source>
        <dbReference type="ARBA" id="ARBA00004777"/>
    </source>
</evidence>
<evidence type="ECO:0000256" key="1">
    <source>
        <dbReference type="ARBA" id="ARBA00001974"/>
    </source>
</evidence>
<comment type="pathway">
    <text evidence="2 9">One-carbon metabolism; tetrahydrofolate interconversion.</text>
</comment>
<evidence type="ECO:0000313" key="10">
    <source>
        <dbReference type="EMBL" id="SNR68478.1"/>
    </source>
</evidence>
<comment type="cofactor">
    <cofactor evidence="1 9">
        <name>FAD</name>
        <dbReference type="ChEBI" id="CHEBI:57692"/>
    </cofactor>
</comment>
<evidence type="ECO:0000256" key="5">
    <source>
        <dbReference type="ARBA" id="ARBA00022827"/>
    </source>
</evidence>
<dbReference type="GO" id="GO:0035999">
    <property type="term" value="P:tetrahydrofolate interconversion"/>
    <property type="evidence" value="ECO:0007669"/>
    <property type="project" value="UniProtKB-UniPathway"/>
</dbReference>